<proteinExistence type="predicted"/>
<evidence type="ECO:0000313" key="2">
    <source>
        <dbReference type="Proteomes" id="UP000036938"/>
    </source>
</evidence>
<reference evidence="1 2" key="1">
    <citation type="journal article" date="2015" name="Int. J. Syst. Evol. Microbiol.">
        <title>Aestuariivita atlantica sp. nov., isolated from deep sea sediment of the Atlantic Ocean.</title>
        <authorList>
            <person name="Li G."/>
            <person name="Lai Q."/>
            <person name="Du Y."/>
            <person name="Liu X."/>
            <person name="Sun F."/>
            <person name="Shao Z."/>
        </authorList>
    </citation>
    <scope>NUCLEOTIDE SEQUENCE [LARGE SCALE GENOMIC DNA]</scope>
    <source>
        <strain evidence="1 2">22II-S11-z3</strain>
    </source>
</reference>
<keyword evidence="2" id="KW-1185">Reference proteome</keyword>
<dbReference type="Proteomes" id="UP000036938">
    <property type="component" value="Unassembled WGS sequence"/>
</dbReference>
<dbReference type="AlphaFoldDB" id="A0A0L1JJ38"/>
<name>A0A0L1JJ38_9RHOB</name>
<protein>
    <submittedName>
        <fullName evidence="1">Uncharacterized protein</fullName>
    </submittedName>
</protein>
<gene>
    <name evidence="1" type="ORF">ATO11_20885</name>
</gene>
<sequence length="65" mass="6891">MSTDKASALDEIAAAISEASKSISKSTSVQTSTERLLNATLEALPPTHRIENTIDVILEEDSSSD</sequence>
<accession>A0A0L1JJ38</accession>
<evidence type="ECO:0000313" key="1">
    <source>
        <dbReference type="EMBL" id="KNG91779.1"/>
    </source>
</evidence>
<dbReference type="STRING" id="1317121.ATO11_20885"/>
<dbReference type="RefSeq" id="WP_134643201.1">
    <property type="nucleotide sequence ID" value="NZ_AQQZ01000035.1"/>
</dbReference>
<organism evidence="1 2">
    <name type="scientific">Pseudaestuariivita atlantica</name>
    <dbReference type="NCBI Taxonomy" id="1317121"/>
    <lineage>
        <taxon>Bacteria</taxon>
        <taxon>Pseudomonadati</taxon>
        <taxon>Pseudomonadota</taxon>
        <taxon>Alphaproteobacteria</taxon>
        <taxon>Rhodobacterales</taxon>
        <taxon>Paracoccaceae</taxon>
        <taxon>Pseudaestuariivita</taxon>
    </lineage>
</organism>
<comment type="caution">
    <text evidence="1">The sequence shown here is derived from an EMBL/GenBank/DDBJ whole genome shotgun (WGS) entry which is preliminary data.</text>
</comment>
<dbReference type="EMBL" id="AQQZ01000035">
    <property type="protein sequence ID" value="KNG91779.1"/>
    <property type="molecule type" value="Genomic_DNA"/>
</dbReference>